<evidence type="ECO:0000313" key="4">
    <source>
        <dbReference type="Proteomes" id="UP001211044"/>
    </source>
</evidence>
<dbReference type="AlphaFoldDB" id="A0AB38XP68"/>
<dbReference type="KEGG" id="wne:PIG85_10405"/>
<name>A0AB38XP68_9ACTO</name>
<keyword evidence="2" id="KW-0472">Membrane</keyword>
<keyword evidence="2" id="KW-0812">Transmembrane</keyword>
<feature type="transmembrane region" description="Helical" evidence="2">
    <location>
        <begin position="49"/>
        <end position="72"/>
    </location>
</feature>
<gene>
    <name evidence="3" type="ORF">PIG85_10405</name>
</gene>
<evidence type="ECO:0008006" key="5">
    <source>
        <dbReference type="Google" id="ProtNLM"/>
    </source>
</evidence>
<reference evidence="3" key="1">
    <citation type="submission" date="2023-01" db="EMBL/GenBank/DDBJ databases">
        <title>Comparative Genomic Analysis of the Clinically-Derived Winkia Strain NY0527 Provides Evidence into the Taxonomic Reassignment of Winkia neuii and Characterizes Their Virulence Traits.</title>
        <authorList>
            <person name="Cai X."/>
            <person name="Peng Y."/>
            <person name="Li M."/>
            <person name="Qiu Y."/>
            <person name="Wang Y."/>
            <person name="Xu L."/>
            <person name="Hou Q."/>
        </authorList>
    </citation>
    <scope>NUCLEOTIDE SEQUENCE</scope>
    <source>
        <strain evidence="3">NY0527</strain>
    </source>
</reference>
<evidence type="ECO:0000256" key="2">
    <source>
        <dbReference type="SAM" id="Phobius"/>
    </source>
</evidence>
<evidence type="ECO:0000256" key="1">
    <source>
        <dbReference type="SAM" id="MobiDB-lite"/>
    </source>
</evidence>
<dbReference type="EMBL" id="CP116394">
    <property type="protein sequence ID" value="WCE46039.1"/>
    <property type="molecule type" value="Genomic_DNA"/>
</dbReference>
<evidence type="ECO:0000313" key="3">
    <source>
        <dbReference type="EMBL" id="WCE46039.1"/>
    </source>
</evidence>
<accession>A0AB38XP68</accession>
<proteinExistence type="predicted"/>
<feature type="transmembrane region" description="Helical" evidence="2">
    <location>
        <begin position="12"/>
        <end position="37"/>
    </location>
</feature>
<keyword evidence="2" id="KW-1133">Transmembrane helix</keyword>
<dbReference type="Proteomes" id="UP001211044">
    <property type="component" value="Chromosome"/>
</dbReference>
<sequence length="117" mass="12658">MSGIEKLQALPVATQVTIGVLLLVQIALMITALVVLARTQQPVKGLPRGVWLVVILLGQLLGPIIFLALAYLHNRDQREKERNELAAVAPSTKEAPADDQRKANVSTTIDHLYGGQS</sequence>
<organism evidence="3 4">
    <name type="scientific">Winkia neuii subsp. anitrata</name>
    <dbReference type="NCBI Taxonomy" id="29318"/>
    <lineage>
        <taxon>Bacteria</taxon>
        <taxon>Bacillati</taxon>
        <taxon>Actinomycetota</taxon>
        <taxon>Actinomycetes</taxon>
        <taxon>Actinomycetales</taxon>
        <taxon>Actinomycetaceae</taxon>
        <taxon>Winkia</taxon>
    </lineage>
</organism>
<protein>
    <recommendedName>
        <fullName evidence="5">Cardiolipin synthase N-terminal domain-containing protein</fullName>
    </recommendedName>
</protein>
<feature type="region of interest" description="Disordered" evidence="1">
    <location>
        <begin position="82"/>
        <end position="104"/>
    </location>
</feature>
<dbReference type="RefSeq" id="WP_004807884.1">
    <property type="nucleotide sequence ID" value="NZ_CP116394.1"/>
</dbReference>